<evidence type="ECO:0000313" key="1">
    <source>
        <dbReference type="EMBL" id="GBF32911.1"/>
    </source>
</evidence>
<dbReference type="RefSeq" id="WP_104371379.1">
    <property type="nucleotide sequence ID" value="NZ_BFAV01000071.1"/>
</dbReference>
<organism evidence="1 2">
    <name type="scientific">Desulfocucumis palustris</name>
    <dbReference type="NCBI Taxonomy" id="1898651"/>
    <lineage>
        <taxon>Bacteria</taxon>
        <taxon>Bacillati</taxon>
        <taxon>Bacillota</taxon>
        <taxon>Clostridia</taxon>
        <taxon>Eubacteriales</taxon>
        <taxon>Desulfocucumaceae</taxon>
        <taxon>Desulfocucumis</taxon>
    </lineage>
</organism>
<proteinExistence type="predicted"/>
<dbReference type="Proteomes" id="UP000239549">
    <property type="component" value="Unassembled WGS sequence"/>
</dbReference>
<dbReference type="OrthoDB" id="1807802at2"/>
<name>A0A2L2XG91_9FIRM</name>
<evidence type="ECO:0000313" key="2">
    <source>
        <dbReference type="Proteomes" id="UP000239549"/>
    </source>
</evidence>
<comment type="caution">
    <text evidence="1">The sequence shown here is derived from an EMBL/GenBank/DDBJ whole genome shotgun (WGS) entry which is preliminary data.</text>
</comment>
<sequence>MNKKGVSLVFHDYITLTGPDEFLGLVEREVMGRDGRVAGIKCDYTGRGPVFRLEIILKPQGEKEARLPVTLSFKQFAEGDIKSAASRILWAVEHGARVEYPGEKTFKITS</sequence>
<protein>
    <submittedName>
        <fullName evidence="1">Uncharacterized protein</fullName>
    </submittedName>
</protein>
<dbReference type="EMBL" id="BFAV01000071">
    <property type="protein sequence ID" value="GBF32911.1"/>
    <property type="molecule type" value="Genomic_DNA"/>
</dbReference>
<keyword evidence="2" id="KW-1185">Reference proteome</keyword>
<accession>A0A2L2XG91</accession>
<reference evidence="2" key="1">
    <citation type="submission" date="2018-02" db="EMBL/GenBank/DDBJ databases">
        <title>Genome sequence of Desulfocucumis palustris strain NAW-5.</title>
        <authorList>
            <person name="Watanabe M."/>
            <person name="Kojima H."/>
            <person name="Fukui M."/>
        </authorList>
    </citation>
    <scope>NUCLEOTIDE SEQUENCE [LARGE SCALE GENOMIC DNA]</scope>
    <source>
        <strain evidence="2">NAW-5</strain>
    </source>
</reference>
<dbReference type="AlphaFoldDB" id="A0A2L2XG91"/>
<gene>
    <name evidence="1" type="ORF">DCCM_2008</name>
</gene>